<dbReference type="EMBL" id="CAKXZT010000035">
    <property type="protein sequence ID" value="CAH2396166.1"/>
    <property type="molecule type" value="Genomic_DNA"/>
</dbReference>
<evidence type="ECO:0000256" key="2">
    <source>
        <dbReference type="ARBA" id="ARBA00022448"/>
    </source>
</evidence>
<keyword evidence="5 8" id="KW-0812">Transmembrane</keyword>
<dbReference type="PANTHER" id="PTHR32196">
    <property type="entry name" value="ABC TRANSPORTER PERMEASE PROTEIN YPHD-RELATED-RELATED"/>
    <property type="match status" value="1"/>
</dbReference>
<feature type="transmembrane region" description="Helical" evidence="8">
    <location>
        <begin position="137"/>
        <end position="156"/>
    </location>
</feature>
<name>A0ABN8JG91_9HYPH</name>
<keyword evidence="2" id="KW-0813">Transport</keyword>
<organism evidence="9 10">
    <name type="scientific">Mesorhizobium escarrei</name>
    <dbReference type="NCBI Taxonomy" id="666018"/>
    <lineage>
        <taxon>Bacteria</taxon>
        <taxon>Pseudomonadati</taxon>
        <taxon>Pseudomonadota</taxon>
        <taxon>Alphaproteobacteria</taxon>
        <taxon>Hyphomicrobiales</taxon>
        <taxon>Phyllobacteriaceae</taxon>
        <taxon>Mesorhizobium</taxon>
    </lineage>
</organism>
<dbReference type="PANTHER" id="PTHR32196:SF21">
    <property type="entry name" value="ABC TRANSPORTER PERMEASE PROTEIN YPHD-RELATED"/>
    <property type="match status" value="1"/>
</dbReference>
<feature type="transmembrane region" description="Helical" evidence="8">
    <location>
        <begin position="28"/>
        <end position="46"/>
    </location>
</feature>
<dbReference type="RefSeq" id="WP_254016767.1">
    <property type="nucleotide sequence ID" value="NZ_CAKXZT010000035.1"/>
</dbReference>
<evidence type="ECO:0000256" key="5">
    <source>
        <dbReference type="ARBA" id="ARBA00022692"/>
    </source>
</evidence>
<keyword evidence="6 8" id="KW-1133">Transmembrane helix</keyword>
<evidence type="ECO:0000313" key="9">
    <source>
        <dbReference type="EMBL" id="CAH2396166.1"/>
    </source>
</evidence>
<proteinExistence type="predicted"/>
<keyword evidence="7 8" id="KW-0472">Membrane</keyword>
<evidence type="ECO:0000313" key="10">
    <source>
        <dbReference type="Proteomes" id="UP001153050"/>
    </source>
</evidence>
<keyword evidence="4" id="KW-0997">Cell inner membrane</keyword>
<reference evidence="9 10" key="1">
    <citation type="submission" date="2022-03" db="EMBL/GenBank/DDBJ databases">
        <authorList>
            <person name="Brunel B."/>
        </authorList>
    </citation>
    <scope>NUCLEOTIDE SEQUENCE [LARGE SCALE GENOMIC DNA]</scope>
    <source>
        <strain evidence="9">STM5069sample</strain>
    </source>
</reference>
<dbReference type="Proteomes" id="UP001153050">
    <property type="component" value="Unassembled WGS sequence"/>
</dbReference>
<evidence type="ECO:0000256" key="3">
    <source>
        <dbReference type="ARBA" id="ARBA00022475"/>
    </source>
</evidence>
<gene>
    <name evidence="9" type="ORF">MES5069_130087</name>
</gene>
<keyword evidence="10" id="KW-1185">Reference proteome</keyword>
<accession>A0ABN8JG91</accession>
<evidence type="ECO:0000256" key="4">
    <source>
        <dbReference type="ARBA" id="ARBA00022519"/>
    </source>
</evidence>
<dbReference type="Pfam" id="PF02653">
    <property type="entry name" value="BPD_transp_2"/>
    <property type="match status" value="1"/>
</dbReference>
<feature type="transmembrane region" description="Helical" evidence="8">
    <location>
        <begin position="58"/>
        <end position="77"/>
    </location>
</feature>
<feature type="transmembrane region" description="Helical" evidence="8">
    <location>
        <begin position="258"/>
        <end position="275"/>
    </location>
</feature>
<dbReference type="CDD" id="cd06579">
    <property type="entry name" value="TM_PBP1_transp_AraH_like"/>
    <property type="match status" value="1"/>
</dbReference>
<evidence type="ECO:0000256" key="6">
    <source>
        <dbReference type="ARBA" id="ARBA00022989"/>
    </source>
</evidence>
<feature type="transmembrane region" description="Helical" evidence="8">
    <location>
        <begin position="168"/>
        <end position="194"/>
    </location>
</feature>
<sequence length="330" mass="33416">MTETTEMSAIRTFRSDAGAPLDPELRSIIARFVVLAVLCAGVALLNENFLSVANFTNVLRQASLLFLIAAGATLVIIAGAIDLSVGAILTLSACVAAGVMHATGSSGLGIATALAIGISAGLANGILVAGLRLPPFLVTYGMLWILSGGALYYMGGIPITGFPREFRFLGSGFLLGIPVPILIMIAIALAGSVVLHMTTVGQQMVMMGANRAAATLAGIPVRRNLICVYVASGACAGLAAVVALGRVNSADPGMGDPLLLPSIAAILVGGTSLFGGTGTLLGTALGALLLTIVLNAMNLLTIGSAWQPFATGIVLVGAMLADAFLNRRRS</sequence>
<feature type="transmembrane region" description="Helical" evidence="8">
    <location>
        <begin position="108"/>
        <end position="131"/>
    </location>
</feature>
<evidence type="ECO:0000256" key="8">
    <source>
        <dbReference type="SAM" id="Phobius"/>
    </source>
</evidence>
<feature type="transmembrane region" description="Helical" evidence="8">
    <location>
        <begin position="306"/>
        <end position="325"/>
    </location>
</feature>
<dbReference type="InterPro" id="IPR001851">
    <property type="entry name" value="ABC_transp_permease"/>
</dbReference>
<evidence type="ECO:0000256" key="7">
    <source>
        <dbReference type="ARBA" id="ARBA00023136"/>
    </source>
</evidence>
<evidence type="ECO:0000256" key="1">
    <source>
        <dbReference type="ARBA" id="ARBA00004651"/>
    </source>
</evidence>
<comment type="caution">
    <text evidence="9">The sequence shown here is derived from an EMBL/GenBank/DDBJ whole genome shotgun (WGS) entry which is preliminary data.</text>
</comment>
<protein>
    <submittedName>
        <fullName evidence="9">Monosaccharide ABC transporter membrane protein, CUT2 family (TC 3.A.1.2.-)</fullName>
    </submittedName>
</protein>
<comment type="subcellular location">
    <subcellularLocation>
        <location evidence="1">Cell membrane</location>
        <topology evidence="1">Multi-pass membrane protein</topology>
    </subcellularLocation>
</comment>
<keyword evidence="3" id="KW-1003">Cell membrane</keyword>
<feature type="transmembrane region" description="Helical" evidence="8">
    <location>
        <begin position="226"/>
        <end position="246"/>
    </location>
</feature>